<organism evidence="2">
    <name type="scientific">Rhizophora mucronata</name>
    <name type="common">Asiatic mangrove</name>
    <dbReference type="NCBI Taxonomy" id="61149"/>
    <lineage>
        <taxon>Eukaryota</taxon>
        <taxon>Viridiplantae</taxon>
        <taxon>Streptophyta</taxon>
        <taxon>Embryophyta</taxon>
        <taxon>Tracheophyta</taxon>
        <taxon>Spermatophyta</taxon>
        <taxon>Magnoliopsida</taxon>
        <taxon>eudicotyledons</taxon>
        <taxon>Gunneridae</taxon>
        <taxon>Pentapetalae</taxon>
        <taxon>rosids</taxon>
        <taxon>fabids</taxon>
        <taxon>Malpighiales</taxon>
        <taxon>Rhizophoraceae</taxon>
        <taxon>Rhizophora</taxon>
    </lineage>
</organism>
<accession>A0A2P2QJS0</accession>
<keyword evidence="1" id="KW-1133">Transmembrane helix</keyword>
<evidence type="ECO:0000256" key="1">
    <source>
        <dbReference type="SAM" id="Phobius"/>
    </source>
</evidence>
<dbReference type="AlphaFoldDB" id="A0A2P2QJS0"/>
<feature type="transmembrane region" description="Helical" evidence="1">
    <location>
        <begin position="38"/>
        <end position="55"/>
    </location>
</feature>
<protein>
    <submittedName>
        <fullName evidence="2">Uncharacterized protein</fullName>
    </submittedName>
</protein>
<keyword evidence="1" id="KW-0812">Transmembrane</keyword>
<name>A0A2P2QJS0_RHIMU</name>
<reference evidence="2" key="1">
    <citation type="submission" date="2018-02" db="EMBL/GenBank/DDBJ databases">
        <title>Rhizophora mucronata_Transcriptome.</title>
        <authorList>
            <person name="Meera S.P."/>
            <person name="Sreeshan A."/>
            <person name="Augustine A."/>
        </authorList>
    </citation>
    <scope>NUCLEOTIDE SEQUENCE</scope>
    <source>
        <tissue evidence="2">Leaf</tissue>
    </source>
</reference>
<keyword evidence="1" id="KW-0472">Membrane</keyword>
<dbReference type="EMBL" id="GGEC01086671">
    <property type="protein sequence ID" value="MBX67155.1"/>
    <property type="molecule type" value="Transcribed_RNA"/>
</dbReference>
<evidence type="ECO:0000313" key="2">
    <source>
        <dbReference type="EMBL" id="MBX67155.1"/>
    </source>
</evidence>
<sequence>MEDAGHMDKKYDGLAGIDSHGINGKNLFFSQKKNKKRFWPFSSVLLFFLESWLVQH</sequence>
<proteinExistence type="predicted"/>